<sequence>MSFFAGAHSFTMNAATITNVQGDQTNTTNNDNRSITGSYNTYNTTNTHSNNTSRRNWDDRSDNRQMYAHYHSQTANFASPGAAWDDPRGYPQYDNANYVGGSRNNGYGPRLHGRPLSPNTTPSRQGNMSAPPHPHHPPPVESTRSYPPENLNHTPFIQMGDPIHSPSPNRAEPQPRYRRPDSFAEGFMQRPRSSNNPFRRGNCIPDVTHPVNSSGDQEDADMQVDEDSHPSSS</sequence>
<evidence type="ECO:0000256" key="1">
    <source>
        <dbReference type="SAM" id="MobiDB-lite"/>
    </source>
</evidence>
<comment type="caution">
    <text evidence="2">The sequence shown here is derived from an EMBL/GenBank/DDBJ whole genome shotgun (WGS) entry which is preliminary data.</text>
</comment>
<feature type="compositionally biased region" description="Polar residues" evidence="1">
    <location>
        <begin position="117"/>
        <end position="128"/>
    </location>
</feature>
<dbReference type="EMBL" id="JBANRG010000026">
    <property type="protein sequence ID" value="KAK7453461.1"/>
    <property type="molecule type" value="Genomic_DNA"/>
</dbReference>
<feature type="compositionally biased region" description="Basic and acidic residues" evidence="1">
    <location>
        <begin position="173"/>
        <end position="182"/>
    </location>
</feature>
<feature type="compositionally biased region" description="Acidic residues" evidence="1">
    <location>
        <begin position="216"/>
        <end position="225"/>
    </location>
</feature>
<feature type="compositionally biased region" description="Low complexity" evidence="1">
    <location>
        <begin position="22"/>
        <end position="54"/>
    </location>
</feature>
<reference evidence="2 3" key="1">
    <citation type="submission" date="2024-01" db="EMBL/GenBank/DDBJ databases">
        <title>A draft genome for the cacao thread blight pathogen Marasmiellus scandens.</title>
        <authorList>
            <person name="Baruah I.K."/>
            <person name="Leung J."/>
            <person name="Bukari Y."/>
            <person name="Amoako-Attah I."/>
            <person name="Meinhardt L.W."/>
            <person name="Bailey B.A."/>
            <person name="Cohen S.P."/>
        </authorList>
    </citation>
    <scope>NUCLEOTIDE SEQUENCE [LARGE SCALE GENOMIC DNA]</scope>
    <source>
        <strain evidence="2 3">GH-19</strain>
    </source>
</reference>
<dbReference type="Proteomes" id="UP001498398">
    <property type="component" value="Unassembled WGS sequence"/>
</dbReference>
<keyword evidence="3" id="KW-1185">Reference proteome</keyword>
<feature type="region of interest" description="Disordered" evidence="1">
    <location>
        <begin position="22"/>
        <end position="59"/>
    </location>
</feature>
<protein>
    <submittedName>
        <fullName evidence="2">Uncharacterized protein</fullName>
    </submittedName>
</protein>
<proteinExistence type="predicted"/>
<accession>A0ABR1J8R7</accession>
<evidence type="ECO:0000313" key="2">
    <source>
        <dbReference type="EMBL" id="KAK7453461.1"/>
    </source>
</evidence>
<feature type="region of interest" description="Disordered" evidence="1">
    <location>
        <begin position="95"/>
        <end position="233"/>
    </location>
</feature>
<name>A0ABR1J8R7_9AGAR</name>
<gene>
    <name evidence="2" type="ORF">VKT23_011734</name>
</gene>
<evidence type="ECO:0000313" key="3">
    <source>
        <dbReference type="Proteomes" id="UP001498398"/>
    </source>
</evidence>
<organism evidence="2 3">
    <name type="scientific">Marasmiellus scandens</name>
    <dbReference type="NCBI Taxonomy" id="2682957"/>
    <lineage>
        <taxon>Eukaryota</taxon>
        <taxon>Fungi</taxon>
        <taxon>Dikarya</taxon>
        <taxon>Basidiomycota</taxon>
        <taxon>Agaricomycotina</taxon>
        <taxon>Agaricomycetes</taxon>
        <taxon>Agaricomycetidae</taxon>
        <taxon>Agaricales</taxon>
        <taxon>Marasmiineae</taxon>
        <taxon>Omphalotaceae</taxon>
        <taxon>Marasmiellus</taxon>
    </lineage>
</organism>